<accession>A0A9P3H2S8</accession>
<proteinExistence type="predicted"/>
<dbReference type="Gene3D" id="1.10.1520.10">
    <property type="entry name" value="Ribonuclease III domain"/>
    <property type="match status" value="1"/>
</dbReference>
<comment type="caution">
    <text evidence="2">The sequence shown here is derived from an EMBL/GenBank/DDBJ whole genome shotgun (WGS) entry which is preliminary data.</text>
</comment>
<keyword evidence="2" id="KW-0689">Ribosomal protein</keyword>
<evidence type="ECO:0000313" key="2">
    <source>
        <dbReference type="EMBL" id="GJJ69059.1"/>
    </source>
</evidence>
<dbReference type="AlphaFoldDB" id="A0A9P3H2S8"/>
<dbReference type="Pfam" id="PF14622">
    <property type="entry name" value="Ribonucleas_3_3"/>
    <property type="match status" value="1"/>
</dbReference>
<dbReference type="GO" id="GO:0004525">
    <property type="term" value="F:ribonuclease III activity"/>
    <property type="evidence" value="ECO:0007669"/>
    <property type="project" value="InterPro"/>
</dbReference>
<dbReference type="PANTHER" id="PTHR28160:SF1">
    <property type="entry name" value="LARGE RIBOSOMAL SUBUNIT PROTEIN ML57"/>
    <property type="match status" value="1"/>
</dbReference>
<dbReference type="InterPro" id="IPR040030">
    <property type="entry name" value="Ribosomal_mL57"/>
</dbReference>
<reference evidence="2" key="2">
    <citation type="journal article" date="2022" name="Microbiol. Resour. Announc.">
        <title>Whole-Genome Sequence of Entomortierella parvispora E1425, a Mucoromycotan Fungus Associated with Burkholderiaceae-Related Endosymbiotic Bacteria.</title>
        <authorList>
            <person name="Herlambang A."/>
            <person name="Guo Y."/>
            <person name="Takashima Y."/>
            <person name="Narisawa K."/>
            <person name="Ohta H."/>
            <person name="Nishizawa T."/>
        </authorList>
    </citation>
    <scope>NUCLEOTIDE SEQUENCE</scope>
    <source>
        <strain evidence="2">E1425</strain>
    </source>
</reference>
<dbReference type="GO" id="GO:0006396">
    <property type="term" value="P:RNA processing"/>
    <property type="evidence" value="ECO:0007669"/>
    <property type="project" value="InterPro"/>
</dbReference>
<dbReference type="SMART" id="SM00535">
    <property type="entry name" value="RIBOc"/>
    <property type="match status" value="1"/>
</dbReference>
<name>A0A9P3H2S8_9FUNG</name>
<dbReference type="PROSITE" id="PS50142">
    <property type="entry name" value="RNASE_3_2"/>
    <property type="match status" value="1"/>
</dbReference>
<dbReference type="OrthoDB" id="67027at2759"/>
<reference evidence="2" key="1">
    <citation type="submission" date="2021-11" db="EMBL/GenBank/DDBJ databases">
        <authorList>
            <person name="Herlambang A."/>
            <person name="Guo Y."/>
            <person name="Takashima Y."/>
            <person name="Nishizawa T."/>
        </authorList>
    </citation>
    <scope>NUCLEOTIDE SEQUENCE</scope>
    <source>
        <strain evidence="2">E1425</strain>
    </source>
</reference>
<protein>
    <submittedName>
        <fullName evidence="2">Large subunit ribosomal protein L15</fullName>
    </submittedName>
</protein>
<keyword evidence="3" id="KW-1185">Reference proteome</keyword>
<keyword evidence="2" id="KW-0687">Ribonucleoprotein</keyword>
<dbReference type="SUPFAM" id="SSF69065">
    <property type="entry name" value="RNase III domain-like"/>
    <property type="match status" value="1"/>
</dbReference>
<dbReference type="GO" id="GO:0005762">
    <property type="term" value="C:mitochondrial large ribosomal subunit"/>
    <property type="evidence" value="ECO:0007669"/>
    <property type="project" value="InterPro"/>
</dbReference>
<evidence type="ECO:0000259" key="1">
    <source>
        <dbReference type="PROSITE" id="PS50142"/>
    </source>
</evidence>
<organism evidence="2 3">
    <name type="scientific">Entomortierella parvispora</name>
    <dbReference type="NCBI Taxonomy" id="205924"/>
    <lineage>
        <taxon>Eukaryota</taxon>
        <taxon>Fungi</taxon>
        <taxon>Fungi incertae sedis</taxon>
        <taxon>Mucoromycota</taxon>
        <taxon>Mortierellomycotina</taxon>
        <taxon>Mortierellomycetes</taxon>
        <taxon>Mortierellales</taxon>
        <taxon>Mortierellaceae</taxon>
        <taxon>Entomortierella</taxon>
    </lineage>
</organism>
<dbReference type="GO" id="GO:0032543">
    <property type="term" value="P:mitochondrial translation"/>
    <property type="evidence" value="ECO:0007669"/>
    <property type="project" value="InterPro"/>
</dbReference>
<dbReference type="Proteomes" id="UP000827284">
    <property type="component" value="Unassembled WGS sequence"/>
</dbReference>
<sequence length="177" mass="19694">MLRLTVLKPARLATTNITRCINYESRAFLSTKNSNQDAQKIAQVYERLGFGLSDSNLMTQAVTHKSFAHGSLPTNEKLSYLGRQFLEMHVAEKNWDRVKSNKTLKANISHSLGSEKLAKVAKSMGINEVMRWKPNSSAASGEATVLAQTMEAIVGAVYHDKGSKAAREFVTKHIYTY</sequence>
<evidence type="ECO:0000313" key="3">
    <source>
        <dbReference type="Proteomes" id="UP000827284"/>
    </source>
</evidence>
<dbReference type="CDD" id="cd00593">
    <property type="entry name" value="RIBOc"/>
    <property type="match status" value="1"/>
</dbReference>
<dbReference type="InterPro" id="IPR036389">
    <property type="entry name" value="RNase_III_sf"/>
</dbReference>
<dbReference type="EMBL" id="BQFW01000002">
    <property type="protein sequence ID" value="GJJ69059.1"/>
    <property type="molecule type" value="Genomic_DNA"/>
</dbReference>
<dbReference type="InterPro" id="IPR000999">
    <property type="entry name" value="RNase_III_dom"/>
</dbReference>
<feature type="domain" description="RNase III" evidence="1">
    <location>
        <begin position="41"/>
        <end position="162"/>
    </location>
</feature>
<gene>
    <name evidence="2" type="ORF">EMPS_01405</name>
</gene>
<dbReference type="GO" id="GO:0003735">
    <property type="term" value="F:structural constituent of ribosome"/>
    <property type="evidence" value="ECO:0007669"/>
    <property type="project" value="InterPro"/>
</dbReference>
<dbReference type="PANTHER" id="PTHR28160">
    <property type="entry name" value="54S RIBOSOMAL PROTEIN L15, MITOCHONDRIAL"/>
    <property type="match status" value="1"/>
</dbReference>